<dbReference type="InterPro" id="IPR050250">
    <property type="entry name" value="Macrolide_Exporter_MacB"/>
</dbReference>
<dbReference type="InterPro" id="IPR025857">
    <property type="entry name" value="MacB_PCD"/>
</dbReference>
<evidence type="ECO:0000259" key="9">
    <source>
        <dbReference type="Pfam" id="PF12704"/>
    </source>
</evidence>
<dbReference type="PANTHER" id="PTHR30572:SF4">
    <property type="entry name" value="ABC TRANSPORTER PERMEASE YTRF"/>
    <property type="match status" value="1"/>
</dbReference>
<feature type="domain" description="ABC3 transporter permease C-terminal" evidence="8">
    <location>
        <begin position="270"/>
        <end position="384"/>
    </location>
</feature>
<evidence type="ECO:0000256" key="6">
    <source>
        <dbReference type="ARBA" id="ARBA00038076"/>
    </source>
</evidence>
<comment type="similarity">
    <text evidence="6">Belongs to the ABC-4 integral membrane protein family.</text>
</comment>
<feature type="domain" description="MacB-like periplasmic core" evidence="9">
    <location>
        <begin position="28"/>
        <end position="235"/>
    </location>
</feature>
<evidence type="ECO:0000256" key="5">
    <source>
        <dbReference type="ARBA" id="ARBA00023136"/>
    </source>
</evidence>
<feature type="transmembrane region" description="Helical" evidence="7">
    <location>
        <begin position="356"/>
        <end position="376"/>
    </location>
</feature>
<feature type="transmembrane region" description="Helical" evidence="7">
    <location>
        <begin position="311"/>
        <end position="344"/>
    </location>
</feature>
<evidence type="ECO:0000256" key="7">
    <source>
        <dbReference type="SAM" id="Phobius"/>
    </source>
</evidence>
<reference evidence="10 11" key="1">
    <citation type="submission" date="2022-06" db="EMBL/GenBank/DDBJ databases">
        <title>Halogeometricum sp. a new haloarchaeum isolate from saline soil.</title>
        <authorList>
            <person name="Strakova D."/>
            <person name="Galisteo C."/>
            <person name="Sanchez-Porro C."/>
            <person name="Ventosa A."/>
        </authorList>
    </citation>
    <scope>NUCLEOTIDE SEQUENCE [LARGE SCALE GENOMIC DNA]</scope>
    <source>
        <strain evidence="11">S3BR25-2</strain>
    </source>
</reference>
<dbReference type="InterPro" id="IPR003838">
    <property type="entry name" value="ABC3_permease_C"/>
</dbReference>
<dbReference type="RefSeq" id="WP_310927557.1">
    <property type="nucleotide sequence ID" value="NZ_JAMQOQ010000001.1"/>
</dbReference>
<comment type="caution">
    <text evidence="10">The sequence shown here is derived from an EMBL/GenBank/DDBJ whole genome shotgun (WGS) entry which is preliminary data.</text>
</comment>
<evidence type="ECO:0000313" key="10">
    <source>
        <dbReference type="EMBL" id="MDS0293743.1"/>
    </source>
</evidence>
<evidence type="ECO:0000256" key="4">
    <source>
        <dbReference type="ARBA" id="ARBA00022989"/>
    </source>
</evidence>
<protein>
    <submittedName>
        <fullName evidence="10">ABC transporter permease</fullName>
    </submittedName>
</protein>
<dbReference type="PANTHER" id="PTHR30572">
    <property type="entry name" value="MEMBRANE COMPONENT OF TRANSPORTER-RELATED"/>
    <property type="match status" value="1"/>
</dbReference>
<proteinExistence type="inferred from homology"/>
<evidence type="ECO:0000256" key="3">
    <source>
        <dbReference type="ARBA" id="ARBA00022692"/>
    </source>
</evidence>
<evidence type="ECO:0000259" key="8">
    <source>
        <dbReference type="Pfam" id="PF02687"/>
    </source>
</evidence>
<keyword evidence="11" id="KW-1185">Reference proteome</keyword>
<comment type="subcellular location">
    <subcellularLocation>
        <location evidence="1">Cell membrane</location>
        <topology evidence="1">Multi-pass membrane protein</topology>
    </subcellularLocation>
</comment>
<accession>A0ABU2G0E2</accession>
<evidence type="ECO:0000256" key="2">
    <source>
        <dbReference type="ARBA" id="ARBA00022475"/>
    </source>
</evidence>
<name>A0ABU2G0E2_9EURY</name>
<sequence>MSWLYRIAGRFPRLVIARRNISRAKARSALAVLAILIGVVAIGSIGAGGAAFKQSQLQTLQGQGATNVYVSPGPDMDRSYFDREDLKAINETVGPAGVVATRGGDLAVLDRNGTRESVSVTYLDDPKRVYEVGRGTVPDDWRRSLVVSSAFAADRDVEPGERVTVVSETEAGTETAADETERTYRVAAVLEDAQAVGASDVYLPIERAEAREYGQVRVTTRSTDRAEAVATALREEFNDRKQRLLVLELTSLVRLLTTIVNGINTFLAGLASISLLVAGVSITNTMLMAVIKRREEIGVLRAVGYGKRDIVRILLLEASLLGVLGAVIGVSISVAVALVANAVFLGDPFAFTRTALLYLAGAAAFGVATSLLAGAYPAWRAANERPVEALRG</sequence>
<evidence type="ECO:0000313" key="11">
    <source>
        <dbReference type="Proteomes" id="UP001254813"/>
    </source>
</evidence>
<evidence type="ECO:0000256" key="1">
    <source>
        <dbReference type="ARBA" id="ARBA00004651"/>
    </source>
</evidence>
<organism evidence="10 11">
    <name type="scientific">Halogeometricum luteum</name>
    <dbReference type="NCBI Taxonomy" id="2950537"/>
    <lineage>
        <taxon>Archaea</taxon>
        <taxon>Methanobacteriati</taxon>
        <taxon>Methanobacteriota</taxon>
        <taxon>Stenosarchaea group</taxon>
        <taxon>Halobacteria</taxon>
        <taxon>Halobacteriales</taxon>
        <taxon>Haloferacaceae</taxon>
        <taxon>Halogeometricum</taxon>
    </lineage>
</organism>
<keyword evidence="3 7" id="KW-0812">Transmembrane</keyword>
<keyword evidence="2" id="KW-1003">Cell membrane</keyword>
<dbReference type="EMBL" id="JAMQOQ010000001">
    <property type="protein sequence ID" value="MDS0293743.1"/>
    <property type="molecule type" value="Genomic_DNA"/>
</dbReference>
<dbReference type="Pfam" id="PF12704">
    <property type="entry name" value="MacB_PCD"/>
    <property type="match status" value="1"/>
</dbReference>
<keyword evidence="4 7" id="KW-1133">Transmembrane helix</keyword>
<keyword evidence="5 7" id="KW-0472">Membrane</keyword>
<dbReference type="Pfam" id="PF02687">
    <property type="entry name" value="FtsX"/>
    <property type="match status" value="1"/>
</dbReference>
<gene>
    <name evidence="10" type="ORF">NDI79_06100</name>
</gene>
<feature type="transmembrane region" description="Helical" evidence="7">
    <location>
        <begin position="29"/>
        <end position="52"/>
    </location>
</feature>
<feature type="transmembrane region" description="Helical" evidence="7">
    <location>
        <begin position="269"/>
        <end position="291"/>
    </location>
</feature>
<dbReference type="Proteomes" id="UP001254813">
    <property type="component" value="Unassembled WGS sequence"/>
</dbReference>